<dbReference type="EC" id="3.4.21.53" evidence="1"/>
<protein>
    <recommendedName>
        <fullName evidence="1">endopeptidase La</fullName>
        <ecNumber evidence="1">3.4.21.53</ecNumber>
    </recommendedName>
</protein>
<evidence type="ECO:0000256" key="1">
    <source>
        <dbReference type="PROSITE-ProRule" id="PRU01122"/>
    </source>
</evidence>
<feature type="domain" description="Lon proteolytic" evidence="3">
    <location>
        <begin position="235"/>
        <end position="337"/>
    </location>
</feature>
<dbReference type="Proteomes" id="UP000051061">
    <property type="component" value="Unassembled WGS sequence"/>
</dbReference>
<dbReference type="GO" id="GO:0004176">
    <property type="term" value="F:ATP-dependent peptidase activity"/>
    <property type="evidence" value="ECO:0007669"/>
    <property type="project" value="UniProtKB-UniRule"/>
</dbReference>
<dbReference type="EMBL" id="LJJD01000013">
    <property type="protein sequence ID" value="KQL58140.1"/>
    <property type="molecule type" value="Genomic_DNA"/>
</dbReference>
<evidence type="ECO:0000259" key="3">
    <source>
        <dbReference type="PROSITE" id="PS51786"/>
    </source>
</evidence>
<dbReference type="InterPro" id="IPR001478">
    <property type="entry name" value="PDZ"/>
</dbReference>
<dbReference type="Pfam" id="PF05362">
    <property type="entry name" value="Lon_C"/>
    <property type="match status" value="1"/>
</dbReference>
<dbReference type="GO" id="GO:0006508">
    <property type="term" value="P:proteolysis"/>
    <property type="evidence" value="ECO:0007669"/>
    <property type="project" value="UniProtKB-KW"/>
</dbReference>
<keyword evidence="5" id="KW-1185">Reference proteome</keyword>
<dbReference type="InterPro" id="IPR008269">
    <property type="entry name" value="Lon_proteolytic"/>
</dbReference>
<comment type="catalytic activity">
    <reaction evidence="1">
        <text>Hydrolysis of proteins in presence of ATP.</text>
        <dbReference type="EC" id="3.4.21.53"/>
    </reaction>
</comment>
<dbReference type="InterPro" id="IPR036034">
    <property type="entry name" value="PDZ_sf"/>
</dbReference>
<sequence length="340" mass="36941">MEQKRKSFPWIKWVVLIIVFFLIVRFELPYYYSQPGMAESVEEMVTVEGGIKDDEGTFMLTTVRSAKATPALLFWSLFSEFRSLNPAPSGMTDEEYNQRQQLLMAHSQDDAKIAAFRASNKGDVQIDYSGVYVVGTTEGMSAADQLEPGDVITHVDGEEVGTSEALIDLLAAYSDGDIVTMTFERDDETLMKNLAFSTFPDELNLGDERVGVGVSVETVRTATFSPEVDIAAGAIGGPSAGLIFALEIYSQLEEIDLTSGLQIAGTGTINEDGEVGAIGGANQKVVASDRAGADYFLVPKNGNNYEEARAAAESINTDMEIVPIETFEEAIAFLETLQND</sequence>
<dbReference type="InterPro" id="IPR027065">
    <property type="entry name" value="Lon_Prtase"/>
</dbReference>
<proteinExistence type="inferred from homology"/>
<comment type="similarity">
    <text evidence="1">Belongs to the peptidase S16 family.</text>
</comment>
<dbReference type="GO" id="GO:0004252">
    <property type="term" value="F:serine-type endopeptidase activity"/>
    <property type="evidence" value="ECO:0007669"/>
    <property type="project" value="UniProtKB-UniRule"/>
</dbReference>
<evidence type="ECO:0000313" key="5">
    <source>
        <dbReference type="Proteomes" id="UP000051061"/>
    </source>
</evidence>
<dbReference type="PROSITE" id="PS51786">
    <property type="entry name" value="LON_PROTEOLYTIC"/>
    <property type="match status" value="1"/>
</dbReference>
<reference evidence="4 5" key="1">
    <citation type="submission" date="2015-09" db="EMBL/GenBank/DDBJ databases">
        <title>Genome sequencing project for genomic taxonomy and phylogenomics of Bacillus-like bacteria.</title>
        <authorList>
            <person name="Liu B."/>
            <person name="Wang J."/>
            <person name="Zhu Y."/>
            <person name="Liu G."/>
            <person name="Chen Q."/>
            <person name="Chen Z."/>
            <person name="Lan J."/>
            <person name="Che J."/>
            <person name="Ge C."/>
            <person name="Shi H."/>
            <person name="Pan Z."/>
            <person name="Liu X."/>
        </authorList>
    </citation>
    <scope>NUCLEOTIDE SEQUENCE [LARGE SCALE GENOMIC DNA]</scope>
    <source>
        <strain evidence="4 5">DSM 19153</strain>
    </source>
</reference>
<dbReference type="GO" id="GO:0005524">
    <property type="term" value="F:ATP binding"/>
    <property type="evidence" value="ECO:0007669"/>
    <property type="project" value="InterPro"/>
</dbReference>
<feature type="active site" evidence="1">
    <location>
        <position position="284"/>
    </location>
</feature>
<feature type="transmembrane region" description="Helical" evidence="2">
    <location>
        <begin position="12"/>
        <end position="32"/>
    </location>
</feature>
<keyword evidence="2" id="KW-0472">Membrane</keyword>
<dbReference type="SMART" id="SM00228">
    <property type="entry name" value="PDZ"/>
    <property type="match status" value="1"/>
</dbReference>
<dbReference type="GO" id="GO:0030163">
    <property type="term" value="P:protein catabolic process"/>
    <property type="evidence" value="ECO:0007669"/>
    <property type="project" value="InterPro"/>
</dbReference>
<accession>A0A9D5DSW5</accession>
<dbReference type="SUPFAM" id="SSF54211">
    <property type="entry name" value="Ribosomal protein S5 domain 2-like"/>
    <property type="match status" value="1"/>
</dbReference>
<dbReference type="Gene3D" id="3.30.230.10">
    <property type="match status" value="1"/>
</dbReference>
<dbReference type="InterPro" id="IPR020568">
    <property type="entry name" value="Ribosomal_Su5_D2-typ_SF"/>
</dbReference>
<keyword evidence="1" id="KW-0720">Serine protease</keyword>
<keyword evidence="1" id="KW-0645">Protease</keyword>
<dbReference type="InterPro" id="IPR014721">
    <property type="entry name" value="Ribsml_uS5_D2-typ_fold_subgr"/>
</dbReference>
<keyword evidence="1" id="KW-0378">Hydrolase</keyword>
<dbReference type="Pfam" id="PF13180">
    <property type="entry name" value="PDZ_2"/>
    <property type="match status" value="1"/>
</dbReference>
<dbReference type="NCBIfam" id="NF041438">
    <property type="entry name" value="SepM_fam_S16"/>
    <property type="match status" value="1"/>
</dbReference>
<evidence type="ECO:0000313" key="4">
    <source>
        <dbReference type="EMBL" id="KQL58140.1"/>
    </source>
</evidence>
<keyword evidence="2" id="KW-1133">Transmembrane helix</keyword>
<dbReference type="PANTHER" id="PTHR10046">
    <property type="entry name" value="ATP DEPENDENT LON PROTEASE FAMILY MEMBER"/>
    <property type="match status" value="1"/>
</dbReference>
<name>A0A9D5DSW5_9BACI</name>
<comment type="caution">
    <text evidence="4">The sequence shown here is derived from an EMBL/GenBank/DDBJ whole genome shotgun (WGS) entry which is preliminary data.</text>
</comment>
<feature type="active site" evidence="1">
    <location>
        <position position="239"/>
    </location>
</feature>
<gene>
    <name evidence="4" type="ORF">AN965_05030</name>
</gene>
<evidence type="ECO:0000256" key="2">
    <source>
        <dbReference type="SAM" id="Phobius"/>
    </source>
</evidence>
<dbReference type="Gene3D" id="2.30.42.10">
    <property type="match status" value="1"/>
</dbReference>
<dbReference type="AlphaFoldDB" id="A0A9D5DSW5"/>
<organism evidence="4 5">
    <name type="scientific">Alkalicoccobacillus plakortidis</name>
    <dbReference type="NCBI Taxonomy" id="444060"/>
    <lineage>
        <taxon>Bacteria</taxon>
        <taxon>Bacillati</taxon>
        <taxon>Bacillota</taxon>
        <taxon>Bacilli</taxon>
        <taxon>Bacillales</taxon>
        <taxon>Bacillaceae</taxon>
        <taxon>Alkalicoccobacillus</taxon>
    </lineage>
</organism>
<dbReference type="SUPFAM" id="SSF50156">
    <property type="entry name" value="PDZ domain-like"/>
    <property type="match status" value="1"/>
</dbReference>
<keyword evidence="2" id="KW-0812">Transmembrane</keyword>